<dbReference type="Pfam" id="PF14412">
    <property type="entry name" value="AHH"/>
    <property type="match status" value="1"/>
</dbReference>
<dbReference type="PANTHER" id="PTHR32305:SF15">
    <property type="entry name" value="PROTEIN RHSA-RELATED"/>
    <property type="match status" value="1"/>
</dbReference>
<evidence type="ECO:0000313" key="3">
    <source>
        <dbReference type="Proteomes" id="UP000629420"/>
    </source>
</evidence>
<reference evidence="2 3" key="1">
    <citation type="submission" date="2021-01" db="EMBL/GenBank/DDBJ databases">
        <title>Aequorivita sp. strain KX20305, a bacterium isolated from the sediment collected at a cold seep field in South China Sea.</title>
        <authorList>
            <person name="Zhang H."/>
            <person name="Li C."/>
        </authorList>
    </citation>
    <scope>NUCLEOTIDE SEQUENCE [LARGE SCALE GENOMIC DNA]</scope>
    <source>
        <strain evidence="2 3">KX20305</strain>
    </source>
</reference>
<protein>
    <submittedName>
        <fullName evidence="2">AHH domain-containing protein</fullName>
    </submittedName>
</protein>
<sequence>MENARLPKSRPLRPLLSLALLLCLWPCRSQEFSTEVGKTSVQIDAAVGSPALLIDLYDDDQIALPTHDVGPLVLITAQFDTDAAPYEWLAYQIVLNVVPVDANGTGGTPYNVTLNIENNPLAAGGNYVDRAGHKILGSYGAKIRVVSRTITRPGGGIPPAATPPNVSLTARFVTDRYYGIPTAAPTGLTASIPMTGDSGGNSAPKSVLIEWDAVEGALGYELEYTWADNYSPDTQNPALPASAVPLALREFELNNTRISTGGTSFEVPAIYSAGFLVYRVRALNRNLAAISQNYYTDWTSGDGSEAHVSDWDHIAVAPHENLMNWQFQASFAEDGKKKEVASYFDGTLRNRQTVTSINSDAHAIVGEVVYDNQGRPAIEALPAPVLDSDAIKYYPDFNNNTLNAAYTHLDFDWEDPSADCEVLVNGMSTGTGASGYYGPIGTATGTTRDLVPDAQLYPFSQVEYTPDNTGRIRRKGGVGPAHQLGTGHEMEYFYTVPTQEELNRLFGYRVGNVQHYKKNMVVDPNGQVSISYLDPQGRTIATALAGDAPTNLEGLDDEGAGSGLHSTVTVDLLNKVPPTQTDTDLDNNDRYSSGRYGPLEDGLRVARQVSVSSSGTSLEFDYTAGLGNSFTACNGFQYPYVLDLSFDLRDDCGNKLAGPVNDTIGVPSTAGTNIPLEYGWDDPLSSGPLGVGTYAVHKDLRINEAALDLYAQDYLQKLKDSLSACYIDPSLFAPSVDTLICLPTDCLECADELGESDTYVLGSLIAFYNNTTFVEFVPSSTIEDVGDIDFTDSPTDINGELLIDRDPGGELDLLVRRFIREWELLIGACQDACTDSVASTCAINGSFLLQDLGQEGQYGNTSDPDDPLSVFNEDNALIRYDGNTWITSGNNWRHPDPNVPYADEYGTRSEIIVVRDADGNPAPEISITPYTGTNPDGSTYEYAYPQDLVNIGDFLAAWQPSWASSLLLYHPEICYLEYSQALCAISVDVYGEDMDPDAFDAYLRSLSYIADDIPENDITQTNKELLTNTIRLRDPYFNTALINESGTSLKDYRNGIINDALTVHYESFEDDELLVYAYKISMCNGISECENPSSPITLNDVVSDMNPASSTLTEEQKQKIWNNYVTAYISLKEKIKYVFLNIYAKEEGCYNGCIGGDESTSITNVLAAYEGTILDDIADHIADVEDDVPQFCDQAGAGAYAEKTKRFIPIDLQYDSGMDPGDAIEDMEGDNDYINWILTGNCPLLADLDAFLKGYLTETGGAGTFLPPVGTRDAGNYLSPDLFTALGGTIDPPPASISFTGAVGSGASVLNIDITEDVLLDDTIIIDAGAYSWSDYTTGIAPTGSQWRILGTSQMFYQSYDEITQRFSFQFVAQLQTGANGFQEAVFSGTTIAPIGECGTFDDGLGEVLDEQMSDPDSEYGCTRQARFNRDFIALLNALRDAGQLNNTSGYVLANLPGGEYGQSFLPEFLDDDSAGSTTWTFNGTDTYTIDSAPNPVVLITAADLAGASIANFETFHFDQTSTSSDSVTLYHTDTNGALKEMQANFTPGLPYSCCDGIPFELYFTFYKQNNRFCALPNGGTRSWFNYVYFTPKVNFNKNQPIEFNFSVDFDQGFIRDPSGYNPTIIINNVEYSFDNENLRFDTYDTCSDANNTHYPPKNRLKWLNFGSYNADYKIFNLNYNINGTTRNFEMDEGVGNPVSTDLQKSMVLNGSAQWITDPNLGVGLSLQNRGGSNVEWHDHPELIFEDGGTVAMSATIMLTSDNLNGYYYNDPGATMIQIDHEPVADPSKMYSIALLTRSIQPPCETCIPQTVPPVSCTIEYDNFINFLALESGTSNSTRIVGYTLPPTLTLENFCKFNYAYLVDSYIEYNNILNILNTDNNHFLSIAEFGDTDLNYGYNDIVAVINAYRNSPEFHTHTWKDYVNDIYLSTRFICPPAPLLPGEYTVDPNDGCLEQLLSISDTYEEEAYNNYLGQLVEEFREGYIDSAISGVIETLDMSYADKEYQYTLYYYDQAGNLAQTVSPEGADRLDINDQATNDAIDAFRAQQQGPGEAPELLPAHKLKTTYKYNSLNQLIWQQTPDGGRSWFAYDELGRIIASQDERQNTDEGIPFPYLTYVLEPNVHEDPAGTLVKMNTGWSGAGGKSIEKISGDGYVSRMVLGDQGESNDVILGLSYSAAIGIEPSVLNRVKYGIYTYSALGADRVAVYQQGTSLPLIPGVSDLYSEGDILKVERLDGQINFYRNSELLKTVAESNPTLPMIADFGLRNNGNKIFDIRLVQYNGDEKKEFFSYTTYDGLGRIREAGEFRADVDLYEISEEGRLIGYSGAPGPVNGFNFVHGSRSEITRTYYDGKVELPRSITGISNPPEYSDALFGDFSAHNARNRVTGILYYSDIVGDSAGTATSNEFDHGTFYSYDAHGNVRELIHYIPELYFPNADELHVKRIRYQYDLISGNVERVAYQEGKPDQFFHRYSYDADNRIVTAQTSSSGLIWENEAQYDYYAHGPLARAQIGDKKVQGLDYVYTLQGWLKSVNAEDLRFVANDPGKDGTVPTAKDAMGYSLAYYDGDYTAAHPASYLALSVSTDPAVPASTKDLYNGNIKQMATALRESHTLLKPLQSNRYGYDQLNRIKAMESSSITPAAIRESYGTSYSYDRNGNLDSLVRRVLNTNPAINGGQPVVMDDLSYNYRPHNNQLTMVNDANRGIAELIDYGTDLKDQDSQVPGTYNVNNPATHNYVYDRTGQLVKDRTEKLDIAWRNDGKVKEVSKDVSPPTGARIVQLTRFEYDGLGNRVAKKTTVTADPTERGTYYIRDAQGNVMAVYDAELTHNDAVSGGIALSEHHIYGSARLGMEQKDQTIFSTANLPPATDLLRKTVGDKRFELANHLGNVLAVVSDKKIPTVALGTLQFFSPDVKAYNDYYPFGMLMPGRHANTSDYRYGFQGQEMDDEIKGEGNSINYKYRMHDPRVGRFFAIDPLTHNYPHYSPYSFSGNKVINRIELEGKEDVKLDLPSQDLNIRLMDQSRIDAISKEEYLDIMNARATVAKPFFRYLTPIEDIFGLVYGGDFDGLEYNRSEAGLWAVLGVIPGSKFAKGATIITKNSKVAVSAVKLYDKLRKGASRVLKKNMKEAGKVVENHAHHILPLALIKENKAFKELVENGWDINQALNGKDLPAGFHYNHPAYTDYVSEQINVYIEKNGSKNLEKYIEKTLIPELNEAIDEAYDIYKSSKENLNTQFKDVVKAVKGAAKKE</sequence>
<dbReference type="Gene3D" id="2.180.10.10">
    <property type="entry name" value="RHS repeat-associated core"/>
    <property type="match status" value="2"/>
</dbReference>
<dbReference type="Proteomes" id="UP000629420">
    <property type="component" value="Chromosome"/>
</dbReference>
<dbReference type="InterPro" id="IPR032871">
    <property type="entry name" value="AHH_dom_containing"/>
</dbReference>
<evidence type="ECO:0000313" key="2">
    <source>
        <dbReference type="EMBL" id="QQX76518.1"/>
    </source>
</evidence>
<feature type="chain" id="PRO_5045068930" evidence="1">
    <location>
        <begin position="30"/>
        <end position="3246"/>
    </location>
</feature>
<keyword evidence="1" id="KW-0732">Signal</keyword>
<accession>A0ABX7DR73</accession>
<dbReference type="RefSeq" id="WP_202336322.1">
    <property type="nucleotide sequence ID" value="NZ_CP068439.1"/>
</dbReference>
<dbReference type="EMBL" id="CP068439">
    <property type="protein sequence ID" value="QQX76518.1"/>
    <property type="molecule type" value="Genomic_DNA"/>
</dbReference>
<feature type="signal peptide" evidence="1">
    <location>
        <begin position="1"/>
        <end position="29"/>
    </location>
</feature>
<evidence type="ECO:0000256" key="1">
    <source>
        <dbReference type="SAM" id="SignalP"/>
    </source>
</evidence>
<keyword evidence="3" id="KW-1185">Reference proteome</keyword>
<organism evidence="2 3">
    <name type="scientific">Aequorivita iocasae</name>
    <dbReference type="NCBI Taxonomy" id="2803865"/>
    <lineage>
        <taxon>Bacteria</taxon>
        <taxon>Pseudomonadati</taxon>
        <taxon>Bacteroidota</taxon>
        <taxon>Flavobacteriia</taxon>
        <taxon>Flavobacteriales</taxon>
        <taxon>Flavobacteriaceae</taxon>
        <taxon>Aequorivita</taxon>
    </lineage>
</organism>
<dbReference type="NCBIfam" id="TIGR03696">
    <property type="entry name" value="Rhs_assc_core"/>
    <property type="match status" value="1"/>
</dbReference>
<name>A0ABX7DR73_9FLAO</name>
<gene>
    <name evidence="2" type="ORF">JK629_14515</name>
</gene>
<proteinExistence type="predicted"/>
<dbReference type="InterPro" id="IPR022385">
    <property type="entry name" value="Rhs_assc_core"/>
</dbReference>
<dbReference type="InterPro" id="IPR050708">
    <property type="entry name" value="T6SS_VgrG/RHS"/>
</dbReference>
<dbReference type="PANTHER" id="PTHR32305">
    <property type="match status" value="1"/>
</dbReference>